<accession>A0ABZ0PEL1</accession>
<evidence type="ECO:0000313" key="3">
    <source>
        <dbReference type="Proteomes" id="UP001305521"/>
    </source>
</evidence>
<proteinExistence type="predicted"/>
<dbReference type="InterPro" id="IPR013974">
    <property type="entry name" value="SAF"/>
</dbReference>
<dbReference type="SMART" id="SM00858">
    <property type="entry name" value="SAF"/>
    <property type="match status" value="1"/>
</dbReference>
<dbReference type="Pfam" id="PF08666">
    <property type="entry name" value="SAF"/>
    <property type="match status" value="1"/>
</dbReference>
<dbReference type="Proteomes" id="UP001305521">
    <property type="component" value="Chromosome"/>
</dbReference>
<dbReference type="InterPro" id="IPR031571">
    <property type="entry name" value="RcpC_dom"/>
</dbReference>
<feature type="domain" description="SAF" evidence="1">
    <location>
        <begin position="49"/>
        <end position="115"/>
    </location>
</feature>
<protein>
    <submittedName>
        <fullName evidence="2">Flp pilus assembly protein CpaB</fullName>
    </submittedName>
</protein>
<sequence length="284" mass="30042">MYLRSLVILSMVLLAVAFGSLTWFLLVPAEPRPVPVASTAEVPALAPRARVLVAARALAAGSLLRDEDFVARELPPEAASLAPVPATAESRNDVRGALLRRYLDSGAVLERDDVLRARDRGFLASVLRPGMRAISVGVDLVTGTAGLIWPGDHVDLILTQELQPGDAPLGRRVIGETVLADARVVAVDQQLTQGAGAEGAPSRVARTITLEVRAEQAERVAVASRLGRIALTVRSSETPEAEAASPARSIFGADVSQALSASSHTQGARMQVIQGDERVEVTFR</sequence>
<gene>
    <name evidence="2" type="primary">cpaB</name>
    <name evidence="2" type="ORF">R9Z33_17590</name>
</gene>
<reference evidence="2 3" key="1">
    <citation type="submission" date="2023-11" db="EMBL/GenBank/DDBJ databases">
        <title>Arctic aerobic anoxygenic photoheterotroph Sediminicoccus rosea KRV36 adapts its photosynthesis to long days of polar summer.</title>
        <authorList>
            <person name="Tomasch J."/>
            <person name="Kopejtka K."/>
            <person name="Bily T."/>
            <person name="Gardiner A.T."/>
            <person name="Gardian Z."/>
            <person name="Shivaramu S."/>
            <person name="Koblizek M."/>
            <person name="Engelhardt F."/>
            <person name="Kaftan D."/>
        </authorList>
    </citation>
    <scope>NUCLEOTIDE SEQUENCE [LARGE SCALE GENOMIC DNA]</scope>
    <source>
        <strain evidence="2 3">R-30</strain>
    </source>
</reference>
<dbReference type="NCBIfam" id="TIGR03177">
    <property type="entry name" value="pilus_cpaB"/>
    <property type="match status" value="1"/>
</dbReference>
<evidence type="ECO:0000259" key="1">
    <source>
        <dbReference type="SMART" id="SM00858"/>
    </source>
</evidence>
<dbReference type="Pfam" id="PF16976">
    <property type="entry name" value="RcpC"/>
    <property type="match status" value="1"/>
</dbReference>
<dbReference type="RefSeq" id="WP_318647874.1">
    <property type="nucleotide sequence ID" value="NZ_CP137852.1"/>
</dbReference>
<keyword evidence="3" id="KW-1185">Reference proteome</keyword>
<name>A0ABZ0PEL1_9PROT</name>
<evidence type="ECO:0000313" key="2">
    <source>
        <dbReference type="EMBL" id="WPB83917.1"/>
    </source>
</evidence>
<dbReference type="EMBL" id="CP137852">
    <property type="protein sequence ID" value="WPB83917.1"/>
    <property type="molecule type" value="Genomic_DNA"/>
</dbReference>
<organism evidence="2 3">
    <name type="scientific">Sediminicoccus rosea</name>
    <dbReference type="NCBI Taxonomy" id="1225128"/>
    <lineage>
        <taxon>Bacteria</taxon>
        <taxon>Pseudomonadati</taxon>
        <taxon>Pseudomonadota</taxon>
        <taxon>Alphaproteobacteria</taxon>
        <taxon>Acetobacterales</taxon>
        <taxon>Roseomonadaceae</taxon>
        <taxon>Sediminicoccus</taxon>
    </lineage>
</organism>
<dbReference type="InterPro" id="IPR017592">
    <property type="entry name" value="Pilus_assmbl_Flp-typ_CpaB"/>
</dbReference>